<dbReference type="SUPFAM" id="SSF52738">
    <property type="entry name" value="Methylesterase CheB, C-terminal domain"/>
    <property type="match status" value="1"/>
</dbReference>
<dbReference type="Gene3D" id="3.40.50.180">
    <property type="entry name" value="Methylesterase CheB, C-terminal domain"/>
    <property type="match status" value="1"/>
</dbReference>
<evidence type="ECO:0000256" key="4">
    <source>
        <dbReference type="ARBA" id="ARBA00024867"/>
    </source>
</evidence>
<dbReference type="PROSITE" id="PS50122">
    <property type="entry name" value="CHEB"/>
    <property type="match status" value="1"/>
</dbReference>
<comment type="function">
    <text evidence="6">Involved in chemotaxis. Part of a chemotaxis signal transduction system that modulates chemotaxis in response to various stimuli. Catalyzes the demethylation of specific methylglutamate residues introduced into the chemoreceptors (methyl-accepting chemotaxis proteins or MCP) by CheR. Also mediates the irreversible deamidation of specific glutamine residues to glutamic acid.</text>
</comment>
<evidence type="ECO:0000259" key="10">
    <source>
        <dbReference type="PROSITE" id="PS50122"/>
    </source>
</evidence>
<evidence type="ECO:0000256" key="2">
    <source>
        <dbReference type="ARBA" id="ARBA00022500"/>
    </source>
</evidence>
<keyword evidence="6 8" id="KW-0597">Phosphoprotein</keyword>
<dbReference type="STRING" id="1121291.SAMN02745134_00476"/>
<keyword evidence="1 6" id="KW-0963">Cytoplasm</keyword>
<dbReference type="AlphaFoldDB" id="A0A1W1X288"/>
<dbReference type="GO" id="GO:0000156">
    <property type="term" value="F:phosphorelay response regulator activity"/>
    <property type="evidence" value="ECO:0007669"/>
    <property type="project" value="InterPro"/>
</dbReference>
<reference evidence="11 12" key="1">
    <citation type="submission" date="2017-04" db="EMBL/GenBank/DDBJ databases">
        <authorList>
            <person name="Afonso C.L."/>
            <person name="Miller P.J."/>
            <person name="Scott M.A."/>
            <person name="Spackman E."/>
            <person name="Goraichik I."/>
            <person name="Dimitrov K.M."/>
            <person name="Suarez D.L."/>
            <person name="Swayne D.E."/>
        </authorList>
    </citation>
    <scope>NUCLEOTIDE SEQUENCE [LARGE SCALE GENOMIC DNA]</scope>
    <source>
        <strain evidence="11 12">DSM 12555</strain>
    </source>
</reference>
<dbReference type="InterPro" id="IPR001789">
    <property type="entry name" value="Sig_transdc_resp-reg_receiver"/>
</dbReference>
<protein>
    <recommendedName>
        <fullName evidence="6">Protein-glutamate methylesterase/protein-glutamine glutaminase</fullName>
        <ecNumber evidence="6">3.1.1.61</ecNumber>
        <ecNumber evidence="6">3.5.1.44</ecNumber>
    </recommendedName>
</protein>
<dbReference type="PIRSF" id="PIRSF000876">
    <property type="entry name" value="RR_chemtxs_CheB"/>
    <property type="match status" value="1"/>
</dbReference>
<evidence type="ECO:0000256" key="7">
    <source>
        <dbReference type="PROSITE-ProRule" id="PRU00050"/>
    </source>
</evidence>
<comment type="domain">
    <text evidence="6">Contains a C-terminal catalytic domain, and an N-terminal region which modulates catalytic activity.</text>
</comment>
<evidence type="ECO:0000259" key="9">
    <source>
        <dbReference type="PROSITE" id="PS50110"/>
    </source>
</evidence>
<feature type="active site" evidence="6 7">
    <location>
        <position position="295"/>
    </location>
</feature>
<dbReference type="InterPro" id="IPR000673">
    <property type="entry name" value="Sig_transdc_resp-reg_Me-estase"/>
</dbReference>
<comment type="function">
    <text evidence="4">May play the central regulatory role in sporulation. It may be an element of the effector pathway responsible for the activation of sporulation genes in response to nutritional stress. Spo0A may act in concert with spo0H (a sigma factor) to control the expression of some genes that are critical to the sporulation process.</text>
</comment>
<feature type="domain" description="Response regulatory" evidence="9">
    <location>
        <begin position="5"/>
        <end position="123"/>
    </location>
</feature>
<evidence type="ECO:0000256" key="3">
    <source>
        <dbReference type="ARBA" id="ARBA00022801"/>
    </source>
</evidence>
<evidence type="ECO:0000256" key="6">
    <source>
        <dbReference type="HAMAP-Rule" id="MF_00099"/>
    </source>
</evidence>
<evidence type="ECO:0000256" key="1">
    <source>
        <dbReference type="ARBA" id="ARBA00022490"/>
    </source>
</evidence>
<comment type="PTM">
    <text evidence="6">Phosphorylated by CheA. Phosphorylation of the N-terminal regulatory domain activates the methylesterase activity.</text>
</comment>
<dbReference type="SUPFAM" id="SSF52172">
    <property type="entry name" value="CheY-like"/>
    <property type="match status" value="1"/>
</dbReference>
<dbReference type="NCBIfam" id="NF001965">
    <property type="entry name" value="PRK00742.1"/>
    <property type="match status" value="1"/>
</dbReference>
<dbReference type="Proteomes" id="UP000192468">
    <property type="component" value="Unassembled WGS sequence"/>
</dbReference>
<feature type="active site" evidence="6 7">
    <location>
        <position position="202"/>
    </location>
</feature>
<evidence type="ECO:0000256" key="5">
    <source>
        <dbReference type="ARBA" id="ARBA00048267"/>
    </source>
</evidence>
<organism evidence="11 12">
    <name type="scientific">Clostridium acidisoli DSM 12555</name>
    <dbReference type="NCBI Taxonomy" id="1121291"/>
    <lineage>
        <taxon>Bacteria</taxon>
        <taxon>Bacillati</taxon>
        <taxon>Bacillota</taxon>
        <taxon>Clostridia</taxon>
        <taxon>Eubacteriales</taxon>
        <taxon>Clostridiaceae</taxon>
        <taxon>Clostridium</taxon>
    </lineage>
</organism>
<dbReference type="OrthoDB" id="9793421at2"/>
<dbReference type="Gene3D" id="3.40.50.2300">
    <property type="match status" value="1"/>
</dbReference>
<dbReference type="GO" id="GO:0006935">
    <property type="term" value="P:chemotaxis"/>
    <property type="evidence" value="ECO:0007669"/>
    <property type="project" value="UniProtKB-UniRule"/>
</dbReference>
<proteinExistence type="inferred from homology"/>
<dbReference type="HAMAP" id="MF_00099">
    <property type="entry name" value="CheB_chemtxs"/>
    <property type="match status" value="1"/>
</dbReference>
<feature type="modified residue" description="4-aspartylphosphate" evidence="6 8">
    <location>
        <position position="56"/>
    </location>
</feature>
<feature type="domain" description="CheB-type methylesterase" evidence="10">
    <location>
        <begin position="163"/>
        <end position="353"/>
    </location>
</feature>
<evidence type="ECO:0000313" key="12">
    <source>
        <dbReference type="Proteomes" id="UP000192468"/>
    </source>
</evidence>
<dbReference type="GO" id="GO:0050568">
    <property type="term" value="F:protein-glutamine glutaminase activity"/>
    <property type="evidence" value="ECO:0007669"/>
    <property type="project" value="UniProtKB-UniRule"/>
</dbReference>
<dbReference type="EC" id="3.1.1.61" evidence="6"/>
<dbReference type="CDD" id="cd17541">
    <property type="entry name" value="REC_CheB-like"/>
    <property type="match status" value="1"/>
</dbReference>
<evidence type="ECO:0000313" key="11">
    <source>
        <dbReference type="EMBL" id="SMC18024.1"/>
    </source>
</evidence>
<dbReference type="PANTHER" id="PTHR42872:SF6">
    <property type="entry name" value="PROTEIN-GLUTAMATE METHYLESTERASE_PROTEIN-GLUTAMINE GLUTAMINASE"/>
    <property type="match status" value="1"/>
</dbReference>
<accession>A0A1W1X288</accession>
<dbReference type="Pfam" id="PF01339">
    <property type="entry name" value="CheB_methylest"/>
    <property type="match status" value="1"/>
</dbReference>
<dbReference type="EC" id="3.5.1.44" evidence="6"/>
<evidence type="ECO:0000256" key="8">
    <source>
        <dbReference type="PROSITE-ProRule" id="PRU00169"/>
    </source>
</evidence>
<name>A0A1W1X288_9CLOT</name>
<comment type="catalytic activity">
    <reaction evidence="6">
        <text>L-glutaminyl-[protein] + H2O = L-glutamyl-[protein] + NH4(+)</text>
        <dbReference type="Rhea" id="RHEA:16441"/>
        <dbReference type="Rhea" id="RHEA-COMP:10207"/>
        <dbReference type="Rhea" id="RHEA-COMP:10208"/>
        <dbReference type="ChEBI" id="CHEBI:15377"/>
        <dbReference type="ChEBI" id="CHEBI:28938"/>
        <dbReference type="ChEBI" id="CHEBI:29973"/>
        <dbReference type="ChEBI" id="CHEBI:30011"/>
        <dbReference type="EC" id="3.5.1.44"/>
    </reaction>
</comment>
<comment type="subcellular location">
    <subcellularLocation>
        <location evidence="6">Cytoplasm</location>
    </subcellularLocation>
</comment>
<dbReference type="InterPro" id="IPR008248">
    <property type="entry name" value="CheB-like"/>
</dbReference>
<dbReference type="RefSeq" id="WP_084113662.1">
    <property type="nucleotide sequence ID" value="NZ_FWXH01000002.1"/>
</dbReference>
<dbReference type="Pfam" id="PF00072">
    <property type="entry name" value="Response_reg"/>
    <property type="match status" value="1"/>
</dbReference>
<dbReference type="PANTHER" id="PTHR42872">
    <property type="entry name" value="PROTEIN-GLUTAMATE METHYLESTERASE/PROTEIN-GLUTAMINE GLUTAMINASE"/>
    <property type="match status" value="1"/>
</dbReference>
<keyword evidence="12" id="KW-1185">Reference proteome</keyword>
<comment type="similarity">
    <text evidence="6">Belongs to the CheB family.</text>
</comment>
<dbReference type="PROSITE" id="PS50110">
    <property type="entry name" value="RESPONSE_REGULATORY"/>
    <property type="match status" value="1"/>
</dbReference>
<keyword evidence="2 6" id="KW-0145">Chemotaxis</keyword>
<comment type="catalytic activity">
    <reaction evidence="5 6">
        <text>[protein]-L-glutamate 5-O-methyl ester + H2O = L-glutamyl-[protein] + methanol + H(+)</text>
        <dbReference type="Rhea" id="RHEA:23236"/>
        <dbReference type="Rhea" id="RHEA-COMP:10208"/>
        <dbReference type="Rhea" id="RHEA-COMP:10311"/>
        <dbReference type="ChEBI" id="CHEBI:15377"/>
        <dbReference type="ChEBI" id="CHEBI:15378"/>
        <dbReference type="ChEBI" id="CHEBI:17790"/>
        <dbReference type="ChEBI" id="CHEBI:29973"/>
        <dbReference type="ChEBI" id="CHEBI:82795"/>
        <dbReference type="EC" id="3.1.1.61"/>
    </reaction>
</comment>
<dbReference type="EMBL" id="FWXH01000002">
    <property type="protein sequence ID" value="SMC18024.1"/>
    <property type="molecule type" value="Genomic_DNA"/>
</dbReference>
<gene>
    <name evidence="6" type="primary">cheB</name>
    <name evidence="11" type="ORF">SAMN02745134_00476</name>
</gene>
<dbReference type="SMART" id="SM00448">
    <property type="entry name" value="REC"/>
    <property type="match status" value="1"/>
</dbReference>
<dbReference type="GO" id="GO:0005737">
    <property type="term" value="C:cytoplasm"/>
    <property type="evidence" value="ECO:0007669"/>
    <property type="project" value="UniProtKB-SubCell"/>
</dbReference>
<dbReference type="CDD" id="cd16432">
    <property type="entry name" value="CheB_Rec"/>
    <property type="match status" value="1"/>
</dbReference>
<feature type="active site" evidence="6 7">
    <location>
        <position position="175"/>
    </location>
</feature>
<dbReference type="InterPro" id="IPR035909">
    <property type="entry name" value="CheB_C"/>
</dbReference>
<keyword evidence="3 6" id="KW-0378">Hydrolase</keyword>
<dbReference type="InterPro" id="IPR011006">
    <property type="entry name" value="CheY-like_superfamily"/>
</dbReference>
<dbReference type="GO" id="GO:0008984">
    <property type="term" value="F:protein-glutamate methylesterase activity"/>
    <property type="evidence" value="ECO:0007669"/>
    <property type="project" value="UniProtKB-UniRule"/>
</dbReference>
<sequence length="354" mass="38543">MKNIKVLVVDDSALMRKIISDILNEDPAIEVIDTARNGVDLFEKLARKKPDVITLDLEMPLMNGIEVLKKFKTTNINIPIIMLSSLTKEGTKQTMESLHYGAFDFISKPSGVISIDINKVADELILKVKSAYSAFSLKDGQAKTPTRNKIDKTDYVSKIQNTSFGKIKAVVIGASTGGPKALYNVITKLPKLLGVPVFVVQHMPVGFTKAFAERLDANSEIKVVEASDGITYDNNVVYIAPGGYHMEVWNDGKIHLNTEPSIWGVRPAVDKLFISASKVYGPSIVSAVLTGMGRDGAEGTSIIKQNGGYTISEAESTCVIYGMPKMAFETGAVDFVLPIDKVADEIVDIVKGRR</sequence>